<proteinExistence type="predicted"/>
<name>A0A3M2MDF1_9ACTN</name>
<dbReference type="InterPro" id="IPR036291">
    <property type="entry name" value="NAD(P)-bd_dom_sf"/>
</dbReference>
<dbReference type="RefSeq" id="WP_122193137.1">
    <property type="nucleotide sequence ID" value="NZ_JBHSKC010000001.1"/>
</dbReference>
<comment type="caution">
    <text evidence="2">The sequence shown here is derived from an EMBL/GenBank/DDBJ whole genome shotgun (WGS) entry which is preliminary data.</text>
</comment>
<keyword evidence="3" id="KW-1185">Reference proteome</keyword>
<dbReference type="Proteomes" id="UP000282674">
    <property type="component" value="Unassembled WGS sequence"/>
</dbReference>
<dbReference type="PANTHER" id="PTHR33303">
    <property type="entry name" value="CYTOPLASMIC PROTEIN-RELATED"/>
    <property type="match status" value="1"/>
</dbReference>
<evidence type="ECO:0000313" key="2">
    <source>
        <dbReference type="EMBL" id="RMI47010.1"/>
    </source>
</evidence>
<dbReference type="InterPro" id="IPR003781">
    <property type="entry name" value="CoA-bd"/>
</dbReference>
<feature type="domain" description="CoA-binding" evidence="1">
    <location>
        <begin position="14"/>
        <end position="107"/>
    </location>
</feature>
<dbReference type="EMBL" id="RFFG01000006">
    <property type="protein sequence ID" value="RMI47010.1"/>
    <property type="molecule type" value="Genomic_DNA"/>
</dbReference>
<dbReference type="Gene3D" id="3.40.50.720">
    <property type="entry name" value="NAD(P)-binding Rossmann-like Domain"/>
    <property type="match status" value="1"/>
</dbReference>
<dbReference type="SMART" id="SM00881">
    <property type="entry name" value="CoA_binding"/>
    <property type="match status" value="1"/>
</dbReference>
<gene>
    <name evidence="2" type="ORF">EBO15_05170</name>
</gene>
<dbReference type="PANTHER" id="PTHR33303:SF2">
    <property type="entry name" value="COA-BINDING DOMAIN-CONTAINING PROTEIN"/>
    <property type="match status" value="1"/>
</dbReference>
<organism evidence="2 3">
    <name type="scientific">Actinomadura harenae</name>
    <dbReference type="NCBI Taxonomy" id="2483351"/>
    <lineage>
        <taxon>Bacteria</taxon>
        <taxon>Bacillati</taxon>
        <taxon>Actinomycetota</taxon>
        <taxon>Actinomycetes</taxon>
        <taxon>Streptosporangiales</taxon>
        <taxon>Thermomonosporaceae</taxon>
        <taxon>Actinomadura</taxon>
    </lineage>
</organism>
<evidence type="ECO:0000313" key="3">
    <source>
        <dbReference type="Proteomes" id="UP000282674"/>
    </source>
</evidence>
<dbReference type="SUPFAM" id="SSF51735">
    <property type="entry name" value="NAD(P)-binding Rossmann-fold domains"/>
    <property type="match status" value="1"/>
</dbReference>
<dbReference type="OrthoDB" id="9804695at2"/>
<accession>A0A3M2MDF1</accession>
<evidence type="ECO:0000259" key="1">
    <source>
        <dbReference type="SMART" id="SM00881"/>
    </source>
</evidence>
<dbReference type="Pfam" id="PF13380">
    <property type="entry name" value="CoA_binding_2"/>
    <property type="match status" value="1"/>
</dbReference>
<protein>
    <submittedName>
        <fullName evidence="2">CoA-binding protein</fullName>
    </submittedName>
</protein>
<reference evidence="2 3" key="1">
    <citation type="submission" date="2018-10" db="EMBL/GenBank/DDBJ databases">
        <title>Isolation from soil.</title>
        <authorList>
            <person name="Hu J."/>
        </authorList>
    </citation>
    <scope>NUCLEOTIDE SEQUENCE [LARGE SCALE GENOMIC DNA]</scope>
    <source>
        <strain evidence="2 3">NEAU-Ht49</strain>
    </source>
</reference>
<dbReference type="AlphaFoldDB" id="A0A3M2MDF1"/>
<sequence>MSAEFGDQRVIKRLLHESRTWAFVGLGDNPERDAYAQARLLQGRGKRIVPVHPAAREVLGERGYASLAEVPGEIDVVGIYRRADQAGAVVDEAIAAGAKAVWMPLDVVDEDAARRARDAGLDVVMDRCPGVEWALRR</sequence>